<gene>
    <name evidence="8" type="ORF">CKAN_01690500</name>
</gene>
<evidence type="ECO:0000256" key="3">
    <source>
        <dbReference type="ARBA" id="ARBA00012483"/>
    </source>
</evidence>
<dbReference type="Gene3D" id="1.25.10.10">
    <property type="entry name" value="Leucine-rich Repeat Variant"/>
    <property type="match status" value="3"/>
</dbReference>
<evidence type="ECO:0000256" key="4">
    <source>
        <dbReference type="ARBA" id="ARBA00022679"/>
    </source>
</evidence>
<name>A0A3S3QNG9_9MAGN</name>
<dbReference type="InterPro" id="IPR036537">
    <property type="entry name" value="Adaptor_Cbl_N_dom_sf"/>
</dbReference>
<dbReference type="InterPro" id="IPR011989">
    <property type="entry name" value="ARM-like"/>
</dbReference>
<dbReference type="SUPFAM" id="SSF57850">
    <property type="entry name" value="RING/U-box"/>
    <property type="match status" value="1"/>
</dbReference>
<comment type="catalytic activity">
    <reaction evidence="1">
        <text>S-ubiquitinyl-[E2 ubiquitin-conjugating enzyme]-L-cysteine + [acceptor protein]-L-lysine = [E2 ubiquitin-conjugating enzyme]-L-cysteine + N(6)-ubiquitinyl-[acceptor protein]-L-lysine.</text>
        <dbReference type="EC" id="2.3.2.27"/>
    </reaction>
</comment>
<dbReference type="InterPro" id="IPR052608">
    <property type="entry name" value="U-box_domain_protein"/>
</dbReference>
<keyword evidence="5" id="KW-0175">Coiled coil</keyword>
<feature type="coiled-coil region" evidence="5">
    <location>
        <begin position="197"/>
        <end position="255"/>
    </location>
</feature>
<dbReference type="UniPathway" id="UPA00143"/>
<organism evidence="8 9">
    <name type="scientific">Cinnamomum micranthum f. kanehirae</name>
    <dbReference type="NCBI Taxonomy" id="337451"/>
    <lineage>
        <taxon>Eukaryota</taxon>
        <taxon>Viridiplantae</taxon>
        <taxon>Streptophyta</taxon>
        <taxon>Embryophyta</taxon>
        <taxon>Tracheophyta</taxon>
        <taxon>Spermatophyta</taxon>
        <taxon>Magnoliopsida</taxon>
        <taxon>Magnoliidae</taxon>
        <taxon>Laurales</taxon>
        <taxon>Lauraceae</taxon>
        <taxon>Cinnamomum</taxon>
    </lineage>
</organism>
<evidence type="ECO:0000259" key="7">
    <source>
        <dbReference type="PROSITE" id="PS51698"/>
    </source>
</evidence>
<proteinExistence type="predicted"/>
<dbReference type="SUPFAM" id="SSF48371">
    <property type="entry name" value="ARM repeat"/>
    <property type="match status" value="2"/>
</dbReference>
<dbReference type="AlphaFoldDB" id="A0A3S3QNG9"/>
<dbReference type="GO" id="GO:0061630">
    <property type="term" value="F:ubiquitin protein ligase activity"/>
    <property type="evidence" value="ECO:0007669"/>
    <property type="project" value="UniProtKB-EC"/>
</dbReference>
<dbReference type="Proteomes" id="UP000283530">
    <property type="component" value="Unassembled WGS sequence"/>
</dbReference>
<feature type="domain" description="U-box" evidence="7">
    <location>
        <begin position="259"/>
        <end position="334"/>
    </location>
</feature>
<dbReference type="PANTHER" id="PTHR45958:SF15">
    <property type="entry name" value="RING-TYPE E3 UBIQUITIN TRANSFERASE"/>
    <property type="match status" value="1"/>
</dbReference>
<dbReference type="OrthoDB" id="1897399at2759"/>
<evidence type="ECO:0000259" key="6">
    <source>
        <dbReference type="PROSITE" id="PS51153"/>
    </source>
</evidence>
<dbReference type="Gene3D" id="3.30.40.10">
    <property type="entry name" value="Zinc/RING finger domain, C3HC4 (zinc finger)"/>
    <property type="match status" value="1"/>
</dbReference>
<evidence type="ECO:0000313" key="8">
    <source>
        <dbReference type="EMBL" id="RWR87939.1"/>
    </source>
</evidence>
<dbReference type="PANTHER" id="PTHR45958">
    <property type="entry name" value="RING-TYPE E3 UBIQUITIN TRANSFERASE"/>
    <property type="match status" value="1"/>
</dbReference>
<dbReference type="Gene3D" id="1.20.930.20">
    <property type="entry name" value="Adaptor protein Cbl, N-terminal domain"/>
    <property type="match status" value="1"/>
</dbReference>
<evidence type="ECO:0000256" key="5">
    <source>
        <dbReference type="SAM" id="Coils"/>
    </source>
</evidence>
<dbReference type="InterPro" id="IPR000225">
    <property type="entry name" value="Armadillo"/>
</dbReference>
<feature type="domain" description="RPW8" evidence="6">
    <location>
        <begin position="1"/>
        <end position="153"/>
    </location>
</feature>
<dbReference type="InterPro" id="IPR013083">
    <property type="entry name" value="Znf_RING/FYVE/PHD"/>
</dbReference>
<protein>
    <recommendedName>
        <fullName evidence="3">RING-type E3 ubiquitin transferase</fullName>
        <ecNumber evidence="3">2.3.2.27</ecNumber>
    </recommendedName>
</protein>
<comment type="caution">
    <text evidence="8">The sequence shown here is derived from an EMBL/GenBank/DDBJ whole genome shotgun (WGS) entry which is preliminary data.</text>
</comment>
<dbReference type="GO" id="GO:0016567">
    <property type="term" value="P:protein ubiquitination"/>
    <property type="evidence" value="ECO:0007669"/>
    <property type="project" value="UniProtKB-UniPathway"/>
</dbReference>
<dbReference type="InterPro" id="IPR003613">
    <property type="entry name" value="Ubox_domain"/>
</dbReference>
<comment type="pathway">
    <text evidence="2">Protein modification; protein ubiquitination.</text>
</comment>
<dbReference type="EMBL" id="QPKB01000006">
    <property type="protein sequence ID" value="RWR87939.1"/>
    <property type="molecule type" value="Genomic_DNA"/>
</dbReference>
<evidence type="ECO:0000256" key="2">
    <source>
        <dbReference type="ARBA" id="ARBA00004906"/>
    </source>
</evidence>
<dbReference type="PROSITE" id="PS51153">
    <property type="entry name" value="RPW8"/>
    <property type="match status" value="1"/>
</dbReference>
<dbReference type="InterPro" id="IPR059179">
    <property type="entry name" value="MLKL-like_MCAfunc"/>
</dbReference>
<keyword evidence="9" id="KW-1185">Reference proteome</keyword>
<dbReference type="CDD" id="cd21037">
    <property type="entry name" value="MLKL_NTD"/>
    <property type="match status" value="1"/>
</dbReference>
<dbReference type="GO" id="GO:0007166">
    <property type="term" value="P:cell surface receptor signaling pathway"/>
    <property type="evidence" value="ECO:0007669"/>
    <property type="project" value="InterPro"/>
</dbReference>
<accession>A0A3S3QNG9</accession>
<dbReference type="SMART" id="SM00504">
    <property type="entry name" value="Ubox"/>
    <property type="match status" value="1"/>
</dbReference>
<dbReference type="SMART" id="SM00185">
    <property type="entry name" value="ARM"/>
    <property type="match status" value="7"/>
</dbReference>
<reference evidence="8 9" key="1">
    <citation type="journal article" date="2019" name="Nat. Plants">
        <title>Stout camphor tree genome fills gaps in understanding of flowering plant genome evolution.</title>
        <authorList>
            <person name="Chaw S.M."/>
            <person name="Liu Y.C."/>
            <person name="Wu Y.W."/>
            <person name="Wang H.Y."/>
            <person name="Lin C.I."/>
            <person name="Wu C.S."/>
            <person name="Ke H.M."/>
            <person name="Chang L.Y."/>
            <person name="Hsu C.Y."/>
            <person name="Yang H.T."/>
            <person name="Sudianto E."/>
            <person name="Hsu M.H."/>
            <person name="Wu K.P."/>
            <person name="Wang L.N."/>
            <person name="Leebens-Mack J.H."/>
            <person name="Tsai I.J."/>
        </authorList>
    </citation>
    <scope>NUCLEOTIDE SEQUENCE [LARGE SCALE GENOMIC DNA]</scope>
    <source>
        <strain evidence="9">cv. Chaw 1501</strain>
        <tissue evidence="8">Young leaves</tissue>
    </source>
</reference>
<sequence>MALVELIPIGTFLALLTKEVVETALAAKDVLIEKESFRVLAKYLDDIEPVLKELQVRGLKDTQAARKALEFLKEDVKNAKILIEKYKNRARFYLLLQCRRIVKEVQDVTQDIGRSMASLSLASAEILSDISEKVNKLHYEMQRAEFEASQSQLRTVEKLYQGVQEQKSDQNFANDMLEEIARAVGVPIEPSEISKELDNFRREKEEAAERKEQMEVLFLEQVIKLLSRADAANDLEEIKAQYERRVQTIEKYKQDEYIPPLKTFLCPIDRTTVMVDPVSLCTGTTCERVAIGAWFNNGQRTDPETGQFLDDLTLRSNVCLRQSIEEWRELNYCLKIRSAKGKLMSGVDSKAEEALGQIQELINDNSINKDWIAIEGIIEIIVSLLGSLHNKDMRKRILITLKAVIDGHARNKDRVVESGGVDQVVHCLGRDPVISRAAVELLFELLHDGSGWNLSVSKKLTQQNSAILFLVMLLKGPTKESAEKAEEILLKLCQEDDENISRAAAANWYKPLISQLCQGPESSRMSMAEVLVKMELVEQNIKLLGEEGAISPLVEMASGTLESKKPAFAALAKLASCHENKKLIAATGIVPSILEHMFTSHMPSLIRASCSEILERLSSDDGIEFLVDGNGNHLELEPIISNLLALQQNPSFSNDIRRPALRALLDIYKSGAGPVQNAVAVANGVSIILPLLEDPDHEIREAVVNLLFHFSQQEPQGIAEFLLVGRRLEAFVSILEDENRRDLQMAAVGLLSHLPKSEVELTNRLIRLDGLLAIFNILRLGTVEAKENALSVLFRFTDPANVELQRMAVELGVYPLLITFLRSGSVTAKARAAALIGNLSVSTPKLLVPPKTTGCWCFRSSHVPVCEVHGGICNVTTTFCLYKANALPELVRLLQEHAYATAYEVLQALMTLIQEGPSYRGANVLHDAGAIYPMLELLDWGTPALKEKALGILEKVFAAKELADFYCSRARIPLVSLTTQSQEGEQLGRLAARVLARLERYSRSMPLA</sequence>
<evidence type="ECO:0000313" key="9">
    <source>
        <dbReference type="Proteomes" id="UP000283530"/>
    </source>
</evidence>
<dbReference type="EC" id="2.3.2.27" evidence="3"/>
<dbReference type="Pfam" id="PF04564">
    <property type="entry name" value="U-box"/>
    <property type="match status" value="1"/>
</dbReference>
<dbReference type="InterPro" id="IPR016024">
    <property type="entry name" value="ARM-type_fold"/>
</dbReference>
<dbReference type="PROSITE" id="PS51698">
    <property type="entry name" value="U_BOX"/>
    <property type="match status" value="1"/>
</dbReference>
<evidence type="ECO:0000256" key="1">
    <source>
        <dbReference type="ARBA" id="ARBA00000900"/>
    </source>
</evidence>
<dbReference type="InterPro" id="IPR008808">
    <property type="entry name" value="Powdery_mildew-R_dom"/>
</dbReference>
<keyword evidence="4" id="KW-0808">Transferase</keyword>